<evidence type="ECO:0000313" key="3">
    <source>
        <dbReference type="Proteomes" id="UP000479710"/>
    </source>
</evidence>
<proteinExistence type="predicted"/>
<gene>
    <name evidence="2" type="ORF">E2562_027201</name>
</gene>
<organism evidence="2 3">
    <name type="scientific">Oryza meyeriana var. granulata</name>
    <dbReference type="NCBI Taxonomy" id="110450"/>
    <lineage>
        <taxon>Eukaryota</taxon>
        <taxon>Viridiplantae</taxon>
        <taxon>Streptophyta</taxon>
        <taxon>Embryophyta</taxon>
        <taxon>Tracheophyta</taxon>
        <taxon>Spermatophyta</taxon>
        <taxon>Magnoliopsida</taxon>
        <taxon>Liliopsida</taxon>
        <taxon>Poales</taxon>
        <taxon>Poaceae</taxon>
        <taxon>BOP clade</taxon>
        <taxon>Oryzoideae</taxon>
        <taxon>Oryzeae</taxon>
        <taxon>Oryzinae</taxon>
        <taxon>Oryza</taxon>
        <taxon>Oryza meyeriana</taxon>
    </lineage>
</organism>
<dbReference type="EMBL" id="SPHZ02000002">
    <property type="protein sequence ID" value="KAF0930023.1"/>
    <property type="molecule type" value="Genomic_DNA"/>
</dbReference>
<feature type="region of interest" description="Disordered" evidence="1">
    <location>
        <begin position="44"/>
        <end position="78"/>
    </location>
</feature>
<dbReference type="Proteomes" id="UP000479710">
    <property type="component" value="Unassembled WGS sequence"/>
</dbReference>
<reference evidence="2 3" key="1">
    <citation type="submission" date="2019-11" db="EMBL/GenBank/DDBJ databases">
        <title>Whole genome sequence of Oryza granulata.</title>
        <authorList>
            <person name="Li W."/>
        </authorList>
    </citation>
    <scope>NUCLEOTIDE SEQUENCE [LARGE SCALE GENOMIC DNA]</scope>
    <source>
        <strain evidence="3">cv. Menghai</strain>
        <tissue evidence="2">Leaf</tissue>
    </source>
</reference>
<comment type="caution">
    <text evidence="2">The sequence shown here is derived from an EMBL/GenBank/DDBJ whole genome shotgun (WGS) entry which is preliminary data.</text>
</comment>
<dbReference type="AlphaFoldDB" id="A0A6G1EZG5"/>
<sequence length="90" mass="9597">MARRKVEVESRRGRLRAEAQPSDAAWLSAPRAALVQINGRVGAVSGAAGGSETTPRPRRQAVRVGRPRGQLPPALANPHVTRPFLPCAGR</sequence>
<protein>
    <submittedName>
        <fullName evidence="2">Uncharacterized protein</fullName>
    </submittedName>
</protein>
<evidence type="ECO:0000313" key="2">
    <source>
        <dbReference type="EMBL" id="KAF0930023.1"/>
    </source>
</evidence>
<keyword evidence="3" id="KW-1185">Reference proteome</keyword>
<accession>A0A6G1EZG5</accession>
<name>A0A6G1EZG5_9ORYZ</name>
<evidence type="ECO:0000256" key="1">
    <source>
        <dbReference type="SAM" id="MobiDB-lite"/>
    </source>
</evidence>